<accession>A0ACB9PNW5</accession>
<dbReference type="EMBL" id="CM039429">
    <property type="protein sequence ID" value="KAI4349757.1"/>
    <property type="molecule type" value="Genomic_DNA"/>
</dbReference>
<proteinExistence type="predicted"/>
<reference evidence="1 2" key="1">
    <citation type="journal article" date="2022" name="DNA Res.">
        <title>Chromosomal-level genome assembly of the orchid tree Bauhinia variegata (Leguminosae; Cercidoideae) supports the allotetraploid origin hypothesis of Bauhinia.</title>
        <authorList>
            <person name="Zhong Y."/>
            <person name="Chen Y."/>
            <person name="Zheng D."/>
            <person name="Pang J."/>
            <person name="Liu Y."/>
            <person name="Luo S."/>
            <person name="Meng S."/>
            <person name="Qian L."/>
            <person name="Wei D."/>
            <person name="Dai S."/>
            <person name="Zhou R."/>
        </authorList>
    </citation>
    <scope>NUCLEOTIDE SEQUENCE [LARGE SCALE GENOMIC DNA]</scope>
    <source>
        <strain evidence="1">BV-YZ2020</strain>
    </source>
</reference>
<sequence>MGVSSEPLLVSLSLKDLAGENNNNSYGSLWSKVLAANSKKQKIVSKKSAYISCRPRRILMTRRAGLVEGSRRRRRRSCGIERRVRTLKRLLPSSESVGLDGLFRETADYILSLQMRMRVMQIVVEVLTGSDDI</sequence>
<dbReference type="Proteomes" id="UP000828941">
    <property type="component" value="Chromosome 4"/>
</dbReference>
<protein>
    <submittedName>
        <fullName evidence="1">Uncharacterized protein</fullName>
    </submittedName>
</protein>
<name>A0ACB9PNW5_BAUVA</name>
<gene>
    <name evidence="1" type="ORF">L6164_010317</name>
</gene>
<organism evidence="1 2">
    <name type="scientific">Bauhinia variegata</name>
    <name type="common">Purple orchid tree</name>
    <name type="synonym">Phanera variegata</name>
    <dbReference type="NCBI Taxonomy" id="167791"/>
    <lineage>
        <taxon>Eukaryota</taxon>
        <taxon>Viridiplantae</taxon>
        <taxon>Streptophyta</taxon>
        <taxon>Embryophyta</taxon>
        <taxon>Tracheophyta</taxon>
        <taxon>Spermatophyta</taxon>
        <taxon>Magnoliopsida</taxon>
        <taxon>eudicotyledons</taxon>
        <taxon>Gunneridae</taxon>
        <taxon>Pentapetalae</taxon>
        <taxon>rosids</taxon>
        <taxon>fabids</taxon>
        <taxon>Fabales</taxon>
        <taxon>Fabaceae</taxon>
        <taxon>Cercidoideae</taxon>
        <taxon>Cercideae</taxon>
        <taxon>Bauhiniinae</taxon>
        <taxon>Bauhinia</taxon>
    </lineage>
</organism>
<evidence type="ECO:0000313" key="2">
    <source>
        <dbReference type="Proteomes" id="UP000828941"/>
    </source>
</evidence>
<evidence type="ECO:0000313" key="1">
    <source>
        <dbReference type="EMBL" id="KAI4349757.1"/>
    </source>
</evidence>
<comment type="caution">
    <text evidence="1">The sequence shown here is derived from an EMBL/GenBank/DDBJ whole genome shotgun (WGS) entry which is preliminary data.</text>
</comment>
<keyword evidence="2" id="KW-1185">Reference proteome</keyword>